<dbReference type="PANTHER" id="PTHR30346:SF28">
    <property type="entry name" value="HTH-TYPE TRANSCRIPTIONAL REGULATOR CYNR"/>
    <property type="match status" value="1"/>
</dbReference>
<dbReference type="PATRIC" id="fig|742743.3.peg.210"/>
<sequence length="300" mass="34458">MKLNFTSLEYFRKAAKMEHLTKAAEALHIAQPALSRTIRGLEEELGVTLFEREGRNIHLTRDGHILLKHAENFLQEYDEMQQEFADSKNLQQMTVNLAIHSATKLIPSFLAEFRKDHPEAMMEIINPKMEAAPKHTDLTLYSSIHHVENEHTVTLFRENLVMVLPLSDRHARLPYINLADFADRNYIAPPKGFVLRDILETYCGKAGFSPKIVMESDNPDTIHEFVNAGLGIALVPQMTWYNAYSGLASLPVGDMDCHRYLNLSWKTEGKLSLSAVLLREYIIDHFWEYVREKANSEFPM</sequence>
<dbReference type="OrthoDB" id="9803735at2"/>
<name>H1CXW8_9FIRM</name>
<dbReference type="GO" id="GO:0032993">
    <property type="term" value="C:protein-DNA complex"/>
    <property type="evidence" value="ECO:0007669"/>
    <property type="project" value="TreeGrafter"/>
</dbReference>
<keyword evidence="4" id="KW-0804">Transcription</keyword>
<dbReference type="RefSeq" id="WP_008858712.1">
    <property type="nucleotide sequence ID" value="NZ_JH591187.1"/>
</dbReference>
<dbReference type="EMBL" id="ADLT01000007">
    <property type="protein sequence ID" value="EHO63846.1"/>
    <property type="molecule type" value="Genomic_DNA"/>
</dbReference>
<evidence type="ECO:0000256" key="1">
    <source>
        <dbReference type="ARBA" id="ARBA00009437"/>
    </source>
</evidence>
<dbReference type="InterPro" id="IPR036388">
    <property type="entry name" value="WH-like_DNA-bd_sf"/>
</dbReference>
<dbReference type="PRINTS" id="PR00039">
    <property type="entry name" value="HTHLYSR"/>
</dbReference>
<dbReference type="AlphaFoldDB" id="H1CXW8"/>
<dbReference type="InterPro" id="IPR000847">
    <property type="entry name" value="LysR_HTH_N"/>
</dbReference>
<dbReference type="Gene3D" id="3.40.190.290">
    <property type="match status" value="1"/>
</dbReference>
<evidence type="ECO:0000256" key="4">
    <source>
        <dbReference type="ARBA" id="ARBA00023163"/>
    </source>
</evidence>
<evidence type="ECO:0000313" key="7">
    <source>
        <dbReference type="Proteomes" id="UP000003277"/>
    </source>
</evidence>
<evidence type="ECO:0000256" key="2">
    <source>
        <dbReference type="ARBA" id="ARBA00023015"/>
    </source>
</evidence>
<dbReference type="Pfam" id="PF00126">
    <property type="entry name" value="HTH_1"/>
    <property type="match status" value="1"/>
</dbReference>
<evidence type="ECO:0000256" key="3">
    <source>
        <dbReference type="ARBA" id="ARBA00023125"/>
    </source>
</evidence>
<gene>
    <name evidence="6" type="ORF">HMPREF9453_00206</name>
</gene>
<dbReference type="Proteomes" id="UP000003277">
    <property type="component" value="Unassembled WGS sequence"/>
</dbReference>
<dbReference type="SUPFAM" id="SSF53850">
    <property type="entry name" value="Periplasmic binding protein-like II"/>
    <property type="match status" value="1"/>
</dbReference>
<evidence type="ECO:0000259" key="5">
    <source>
        <dbReference type="PROSITE" id="PS50931"/>
    </source>
</evidence>
<evidence type="ECO:0000313" key="6">
    <source>
        <dbReference type="EMBL" id="EHO63846.1"/>
    </source>
</evidence>
<dbReference type="Gene3D" id="1.10.10.10">
    <property type="entry name" value="Winged helix-like DNA-binding domain superfamily/Winged helix DNA-binding domain"/>
    <property type="match status" value="1"/>
</dbReference>
<keyword evidence="7" id="KW-1185">Reference proteome</keyword>
<dbReference type="FunFam" id="1.10.10.10:FF:000001">
    <property type="entry name" value="LysR family transcriptional regulator"/>
    <property type="match status" value="1"/>
</dbReference>
<comment type="similarity">
    <text evidence="1">Belongs to the LysR transcriptional regulatory family.</text>
</comment>
<dbReference type="GO" id="GO:0003677">
    <property type="term" value="F:DNA binding"/>
    <property type="evidence" value="ECO:0007669"/>
    <property type="project" value="UniProtKB-KW"/>
</dbReference>
<dbReference type="InterPro" id="IPR036390">
    <property type="entry name" value="WH_DNA-bd_sf"/>
</dbReference>
<accession>H1CXW8</accession>
<dbReference type="InterPro" id="IPR005119">
    <property type="entry name" value="LysR_subst-bd"/>
</dbReference>
<dbReference type="PANTHER" id="PTHR30346">
    <property type="entry name" value="TRANSCRIPTIONAL DUAL REGULATOR HCAR-RELATED"/>
    <property type="match status" value="1"/>
</dbReference>
<organism evidence="6 7">
    <name type="scientific">Dialister succinatiphilus YIT 11850</name>
    <dbReference type="NCBI Taxonomy" id="742743"/>
    <lineage>
        <taxon>Bacteria</taxon>
        <taxon>Bacillati</taxon>
        <taxon>Bacillota</taxon>
        <taxon>Negativicutes</taxon>
        <taxon>Veillonellales</taxon>
        <taxon>Veillonellaceae</taxon>
        <taxon>Dialister</taxon>
    </lineage>
</organism>
<comment type="caution">
    <text evidence="6">The sequence shown here is derived from an EMBL/GenBank/DDBJ whole genome shotgun (WGS) entry which is preliminary data.</text>
</comment>
<dbReference type="STRING" id="742743.HMPREF9453_00206"/>
<dbReference type="SUPFAM" id="SSF46785">
    <property type="entry name" value="Winged helix' DNA-binding domain"/>
    <property type="match status" value="1"/>
</dbReference>
<keyword evidence="2" id="KW-0805">Transcription regulation</keyword>
<dbReference type="GO" id="GO:0003700">
    <property type="term" value="F:DNA-binding transcription factor activity"/>
    <property type="evidence" value="ECO:0007669"/>
    <property type="project" value="InterPro"/>
</dbReference>
<protein>
    <recommendedName>
        <fullName evidence="5">HTH lysR-type domain-containing protein</fullName>
    </recommendedName>
</protein>
<reference evidence="6 7" key="1">
    <citation type="submission" date="2011-11" db="EMBL/GenBank/DDBJ databases">
        <title>The Genome Sequence of Dialister succinatiphilus YIT 11850.</title>
        <authorList>
            <consortium name="The Broad Institute Genome Sequencing Platform"/>
            <person name="Earl A."/>
            <person name="Ward D."/>
            <person name="Feldgarden M."/>
            <person name="Gevers D."/>
            <person name="Morotomi M."/>
            <person name="Young S.K."/>
            <person name="Zeng Q."/>
            <person name="Gargeya S."/>
            <person name="Fitzgerald M."/>
            <person name="Haas B."/>
            <person name="Abouelleil A."/>
            <person name="Alvarado L."/>
            <person name="Arachchi H.M."/>
            <person name="Berlin A."/>
            <person name="Brown A."/>
            <person name="Chapman S.B."/>
            <person name="Dunbar C."/>
            <person name="Gearin G."/>
            <person name="Goldberg J."/>
            <person name="Griggs A."/>
            <person name="Gujja S."/>
            <person name="Heiman D."/>
            <person name="Howarth C."/>
            <person name="Lui A."/>
            <person name="MacDonald P.J.P."/>
            <person name="Montmayeur A."/>
            <person name="Murphy C."/>
            <person name="Neiman D."/>
            <person name="Pearson M."/>
            <person name="Priest M."/>
            <person name="Roberts A."/>
            <person name="Saif S."/>
            <person name="Shea T."/>
            <person name="Sisk P."/>
            <person name="Stolte C."/>
            <person name="Sykes S."/>
            <person name="Wortman J."/>
            <person name="Nusbaum C."/>
            <person name="Birren B."/>
        </authorList>
    </citation>
    <scope>NUCLEOTIDE SEQUENCE [LARGE SCALE GENOMIC DNA]</scope>
    <source>
        <strain evidence="6 7">YIT 11850</strain>
    </source>
</reference>
<keyword evidence="3" id="KW-0238">DNA-binding</keyword>
<dbReference type="PROSITE" id="PS50931">
    <property type="entry name" value="HTH_LYSR"/>
    <property type="match status" value="1"/>
</dbReference>
<proteinExistence type="inferred from homology"/>
<dbReference type="eggNOG" id="COG0583">
    <property type="taxonomic scope" value="Bacteria"/>
</dbReference>
<feature type="domain" description="HTH lysR-type" evidence="5">
    <location>
        <begin position="3"/>
        <end position="60"/>
    </location>
</feature>
<dbReference type="Pfam" id="PF03466">
    <property type="entry name" value="LysR_substrate"/>
    <property type="match status" value="1"/>
</dbReference>
<dbReference type="HOGENOM" id="CLU_039613_6_2_9"/>